<evidence type="ECO:0000256" key="2">
    <source>
        <dbReference type="SAM" id="SignalP"/>
    </source>
</evidence>
<protein>
    <submittedName>
        <fullName evidence="3">DUF1579 family protein</fullName>
    </submittedName>
</protein>
<keyword evidence="4" id="KW-1185">Reference proteome</keyword>
<dbReference type="InterPro" id="IPR011473">
    <property type="entry name" value="DUF1579"/>
</dbReference>
<dbReference type="Proteomes" id="UP001064632">
    <property type="component" value="Chromosome"/>
</dbReference>
<dbReference type="RefSeq" id="WP_261695100.1">
    <property type="nucleotide sequence ID" value="NZ_CP104694.1"/>
</dbReference>
<sequence length="172" mass="19001">MKVIYSVFLAFAASAAVAAEAPPPKPCTAPAYRQFDFWLGEWDVFNPAGKHVGKNRIESILNGCGVAEHWTGDTGVRGTSYNAYDQRHGHWNQYWVSDDADVLWLTGSAEGKGMLLSGEQPDPQSGKPVRHRVRWTPQDDGSVRQVWESSSDAGKSWNTVFEGLYRRAGKSG</sequence>
<proteinExistence type="predicted"/>
<evidence type="ECO:0000256" key="1">
    <source>
        <dbReference type="SAM" id="MobiDB-lite"/>
    </source>
</evidence>
<reference evidence="3" key="1">
    <citation type="submission" date="2022-09" db="EMBL/GenBank/DDBJ databases">
        <title>Tahibacter sp. nov., isolated from a fresh water.</title>
        <authorList>
            <person name="Baek J.H."/>
            <person name="Lee J.K."/>
            <person name="Kim J.M."/>
            <person name="Jeon C.O."/>
        </authorList>
    </citation>
    <scope>NUCLEOTIDE SEQUENCE</scope>
    <source>
        <strain evidence="3">W38</strain>
    </source>
</reference>
<dbReference type="EMBL" id="CP104694">
    <property type="protein sequence ID" value="UXI68138.1"/>
    <property type="molecule type" value="Genomic_DNA"/>
</dbReference>
<feature type="signal peptide" evidence="2">
    <location>
        <begin position="1"/>
        <end position="18"/>
    </location>
</feature>
<evidence type="ECO:0000313" key="3">
    <source>
        <dbReference type="EMBL" id="UXI68138.1"/>
    </source>
</evidence>
<dbReference type="Pfam" id="PF07617">
    <property type="entry name" value="DUF1579"/>
    <property type="match status" value="1"/>
</dbReference>
<keyword evidence="2" id="KW-0732">Signal</keyword>
<evidence type="ECO:0000313" key="4">
    <source>
        <dbReference type="Proteomes" id="UP001064632"/>
    </source>
</evidence>
<feature type="chain" id="PRO_5046289369" evidence="2">
    <location>
        <begin position="19"/>
        <end position="172"/>
    </location>
</feature>
<gene>
    <name evidence="3" type="ORF">N4264_00350</name>
</gene>
<feature type="region of interest" description="Disordered" evidence="1">
    <location>
        <begin position="116"/>
        <end position="152"/>
    </location>
</feature>
<accession>A0ABY6BDM6</accession>
<organism evidence="3 4">
    <name type="scientific">Tahibacter amnicola</name>
    <dbReference type="NCBI Taxonomy" id="2976241"/>
    <lineage>
        <taxon>Bacteria</taxon>
        <taxon>Pseudomonadati</taxon>
        <taxon>Pseudomonadota</taxon>
        <taxon>Gammaproteobacteria</taxon>
        <taxon>Lysobacterales</taxon>
        <taxon>Rhodanobacteraceae</taxon>
        <taxon>Tahibacter</taxon>
    </lineage>
</organism>
<name>A0ABY6BDM6_9GAMM</name>